<feature type="transmembrane region" description="Helical" evidence="7">
    <location>
        <begin position="40"/>
        <end position="58"/>
    </location>
</feature>
<feature type="transmembrane region" description="Helical" evidence="7">
    <location>
        <begin position="111"/>
        <end position="138"/>
    </location>
</feature>
<reference evidence="9 10" key="1">
    <citation type="submission" date="2017-06" db="EMBL/GenBank/DDBJ databases">
        <authorList>
            <consortium name="Pathogen Informatics"/>
        </authorList>
    </citation>
    <scope>NUCLEOTIDE SEQUENCE [LARGE SCALE GENOMIC DNA]</scope>
    <source>
        <strain evidence="9 10">NCTC13839</strain>
    </source>
</reference>
<dbReference type="OrthoDB" id="9798859at2"/>
<evidence type="ECO:0000256" key="6">
    <source>
        <dbReference type="ARBA" id="ARBA00023136"/>
    </source>
</evidence>
<keyword evidence="10" id="KW-1185">Reference proteome</keyword>
<protein>
    <submittedName>
        <fullName evidence="9">Na(+) H(+) antiporter subunit B</fullName>
    </submittedName>
</protein>
<dbReference type="EMBL" id="LT906462">
    <property type="protein sequence ID" value="SNV74473.1"/>
    <property type="molecule type" value="Genomic_DNA"/>
</dbReference>
<feature type="domain" description="Na+/H+ antiporter MnhB subunit-related protein" evidence="8">
    <location>
        <begin position="14"/>
        <end position="132"/>
    </location>
</feature>
<dbReference type="KEGG" id="sste:SAMEA4384403_1910"/>
<evidence type="ECO:0000256" key="5">
    <source>
        <dbReference type="ARBA" id="ARBA00022989"/>
    </source>
</evidence>
<comment type="similarity">
    <text evidence="2">Belongs to the CPA3 antiporters (TC 2.A.63) subunit B family.</text>
</comment>
<name>A0A239ZUN3_9STAP</name>
<evidence type="ECO:0000313" key="10">
    <source>
        <dbReference type="Proteomes" id="UP000242084"/>
    </source>
</evidence>
<dbReference type="Proteomes" id="UP000242084">
    <property type="component" value="Chromosome 1"/>
</dbReference>
<organism evidence="9 10">
    <name type="scientific">Mammaliicoccus stepanovicii</name>
    <dbReference type="NCBI Taxonomy" id="643214"/>
    <lineage>
        <taxon>Bacteria</taxon>
        <taxon>Bacillati</taxon>
        <taxon>Bacillota</taxon>
        <taxon>Bacilli</taxon>
        <taxon>Bacillales</taxon>
        <taxon>Staphylococcaceae</taxon>
        <taxon>Mammaliicoccus</taxon>
    </lineage>
</organism>
<accession>A0A239ZUN3</accession>
<dbReference type="InterPro" id="IPR050622">
    <property type="entry name" value="CPA3_antiporter_subunitB"/>
</dbReference>
<dbReference type="AlphaFoldDB" id="A0A239ZUN3"/>
<dbReference type="RefSeq" id="WP_095088957.1">
    <property type="nucleotide sequence ID" value="NZ_BMDM01000001.1"/>
</dbReference>
<evidence type="ECO:0000256" key="4">
    <source>
        <dbReference type="ARBA" id="ARBA00022692"/>
    </source>
</evidence>
<evidence type="ECO:0000256" key="2">
    <source>
        <dbReference type="ARBA" id="ARBA00009425"/>
    </source>
</evidence>
<dbReference type="Pfam" id="PF04039">
    <property type="entry name" value="MnhB"/>
    <property type="match status" value="1"/>
</dbReference>
<keyword evidence="3" id="KW-1003">Cell membrane</keyword>
<feature type="transmembrane region" description="Helical" evidence="7">
    <location>
        <begin position="70"/>
        <end position="91"/>
    </location>
</feature>
<evidence type="ECO:0000259" key="8">
    <source>
        <dbReference type="Pfam" id="PF04039"/>
    </source>
</evidence>
<keyword evidence="4 7" id="KW-0812">Transmembrane</keyword>
<gene>
    <name evidence="9" type="primary">mnhB1</name>
    <name evidence="9" type="ORF">SAMEA4384403_01910</name>
</gene>
<evidence type="ECO:0000256" key="3">
    <source>
        <dbReference type="ARBA" id="ARBA00022475"/>
    </source>
</evidence>
<dbReference type="PANTHER" id="PTHR33932:SF4">
    <property type="entry name" value="NA(+)_H(+) ANTIPORTER SUBUNIT B"/>
    <property type="match status" value="1"/>
</dbReference>
<dbReference type="NCBIfam" id="NF009223">
    <property type="entry name" value="PRK12573.1"/>
    <property type="match status" value="1"/>
</dbReference>
<sequence>MKKQSNDVFFQFNAVIIFLIIMMYAVSIFFGGHYSPGGGFVGGLLLSSAVIIIGIAFDMKTLNKMFPFDFKIVTGIGLFFCILTPILSWTYHKTFFTHKFGELHLPIFGEVHWHTAMLFDLGVLLAVVGTSITIILSIGENE</sequence>
<dbReference type="PANTHER" id="PTHR33932">
    <property type="entry name" value="NA(+)/H(+) ANTIPORTER SUBUNIT B"/>
    <property type="match status" value="1"/>
</dbReference>
<comment type="subcellular location">
    <subcellularLocation>
        <location evidence="1">Cell membrane</location>
        <topology evidence="1">Multi-pass membrane protein</topology>
    </subcellularLocation>
</comment>
<dbReference type="GO" id="GO:0005886">
    <property type="term" value="C:plasma membrane"/>
    <property type="evidence" value="ECO:0007669"/>
    <property type="project" value="UniProtKB-SubCell"/>
</dbReference>
<dbReference type="InterPro" id="IPR007182">
    <property type="entry name" value="MnhB"/>
</dbReference>
<feature type="transmembrane region" description="Helical" evidence="7">
    <location>
        <begin position="12"/>
        <end position="34"/>
    </location>
</feature>
<evidence type="ECO:0000256" key="7">
    <source>
        <dbReference type="SAM" id="Phobius"/>
    </source>
</evidence>
<proteinExistence type="inferred from homology"/>
<keyword evidence="6 7" id="KW-0472">Membrane</keyword>
<evidence type="ECO:0000256" key="1">
    <source>
        <dbReference type="ARBA" id="ARBA00004651"/>
    </source>
</evidence>
<evidence type="ECO:0000313" key="9">
    <source>
        <dbReference type="EMBL" id="SNV74473.1"/>
    </source>
</evidence>
<keyword evidence="5 7" id="KW-1133">Transmembrane helix</keyword>